<sequence>MTQLSLPRNRTLDLTKPIIMGIVNVTPDSFSDGGNYNSAEDAFKQAMRLIEEGAEILDIGGESTRPGAPDVALQEELQRVIPVIKRIREASDCVISIDTSKAAVMEAAIEAGADIINDVRALQEPGALEVAAKHSDVPVCLMHMQGQPRTMQANPTYENLISEINQFFEERVLTCSKAGINQNRIILDPGFGFGKTLNHNFEILDKFKEFSTLGLPLLAGLSRKSMFGQLLNRETHERVAASLAGALLCAQKGAHIIRVHDVKETADVIGVWQAARNGVTPL</sequence>
<dbReference type="UniPathway" id="UPA00077">
    <property type="reaction ID" value="UER00156"/>
</dbReference>
<dbReference type="KEGG" id="pphe:PP2015_1345"/>
<dbReference type="GO" id="GO:0046872">
    <property type="term" value="F:metal ion binding"/>
    <property type="evidence" value="ECO:0007669"/>
    <property type="project" value="UniProtKB-KW"/>
</dbReference>
<keyword evidence="8 14" id="KW-0808">Transferase</keyword>
<dbReference type="NCBIfam" id="TIGR01496">
    <property type="entry name" value="DHPS"/>
    <property type="match status" value="1"/>
</dbReference>
<evidence type="ECO:0000256" key="2">
    <source>
        <dbReference type="ARBA" id="ARBA00001946"/>
    </source>
</evidence>
<dbReference type="FunFam" id="3.20.20.20:FF:000004">
    <property type="entry name" value="Dihydropteroate synthase"/>
    <property type="match status" value="1"/>
</dbReference>
<comment type="subunit">
    <text evidence="5">Homodimer.</text>
</comment>
<dbReference type="InterPro" id="IPR011005">
    <property type="entry name" value="Dihydropteroate_synth-like_sf"/>
</dbReference>
<dbReference type="PROSITE" id="PS00793">
    <property type="entry name" value="DHPS_2"/>
    <property type="match status" value="1"/>
</dbReference>
<dbReference type="STRING" id="161398.PP2015_1345"/>
<dbReference type="PROSITE" id="PS50972">
    <property type="entry name" value="PTERIN_BINDING"/>
    <property type="match status" value="1"/>
</dbReference>
<keyword evidence="9 14" id="KW-0479">Metal-binding</keyword>
<evidence type="ECO:0000256" key="6">
    <source>
        <dbReference type="ARBA" id="ARBA00012458"/>
    </source>
</evidence>
<dbReference type="PANTHER" id="PTHR20941">
    <property type="entry name" value="FOLATE SYNTHESIS PROTEINS"/>
    <property type="match status" value="1"/>
</dbReference>
<evidence type="ECO:0000313" key="16">
    <source>
        <dbReference type="EMBL" id="ALO41855.1"/>
    </source>
</evidence>
<dbReference type="EMBL" id="CP013187">
    <property type="protein sequence ID" value="ALO41855.1"/>
    <property type="molecule type" value="Genomic_DNA"/>
</dbReference>
<dbReference type="InterPro" id="IPR045031">
    <property type="entry name" value="DHP_synth-like"/>
</dbReference>
<name>A0A0S2K1A8_9GAMM</name>
<dbReference type="SUPFAM" id="SSF51717">
    <property type="entry name" value="Dihydropteroate synthetase-like"/>
    <property type="match status" value="1"/>
</dbReference>
<dbReference type="PROSITE" id="PS00792">
    <property type="entry name" value="DHPS_1"/>
    <property type="match status" value="1"/>
</dbReference>
<organism evidence="16 17">
    <name type="scientific">Pseudoalteromonas phenolica</name>
    <dbReference type="NCBI Taxonomy" id="161398"/>
    <lineage>
        <taxon>Bacteria</taxon>
        <taxon>Pseudomonadati</taxon>
        <taxon>Pseudomonadota</taxon>
        <taxon>Gammaproteobacteria</taxon>
        <taxon>Alteromonadales</taxon>
        <taxon>Pseudoalteromonadaceae</taxon>
        <taxon>Pseudoalteromonas</taxon>
    </lineage>
</organism>
<evidence type="ECO:0000256" key="13">
    <source>
        <dbReference type="ARBA" id="ARBA00053449"/>
    </source>
</evidence>
<protein>
    <recommendedName>
        <fullName evidence="7 14">Dihydropteroate synthase</fullName>
        <shortName evidence="14">DHPS</shortName>
        <ecNumber evidence="6 14">2.5.1.15</ecNumber>
    </recommendedName>
    <alternativeName>
        <fullName evidence="12 14">Dihydropteroate pyrophosphorylase</fullName>
    </alternativeName>
</protein>
<proteinExistence type="inferred from homology"/>
<accession>A0A0S2K1A8</accession>
<comment type="function">
    <text evidence="13 14">Catalyzes the condensation of para-aminobenzoate (pABA) with 6-hydroxymethyl-7,8-dihydropterin diphosphate (DHPt-PP) to form 7,8-dihydropteroate (H2Pte), the immediate precursor of folate derivatives.</text>
</comment>
<dbReference type="AlphaFoldDB" id="A0A0S2K1A8"/>
<dbReference type="Gene3D" id="3.20.20.20">
    <property type="entry name" value="Dihydropteroate synthase-like"/>
    <property type="match status" value="1"/>
</dbReference>
<comment type="pathway">
    <text evidence="3 14">Cofactor biosynthesis; tetrahydrofolate biosynthesis; 7,8-dihydrofolate from 2-amino-4-hydroxy-6-hydroxymethyl-7,8-dihydropteridine diphosphate and 4-aminobenzoate: step 1/2.</text>
</comment>
<comment type="similarity">
    <text evidence="4 14">Belongs to the DHPS family.</text>
</comment>
<dbReference type="InterPro" id="IPR000489">
    <property type="entry name" value="Pterin-binding_dom"/>
</dbReference>
<dbReference type="Proteomes" id="UP000061457">
    <property type="component" value="Chromosome I"/>
</dbReference>
<keyword evidence="11 14" id="KW-0289">Folate biosynthesis</keyword>
<dbReference type="EC" id="2.5.1.15" evidence="6 14"/>
<evidence type="ECO:0000256" key="14">
    <source>
        <dbReference type="RuleBase" id="RU361205"/>
    </source>
</evidence>
<comment type="catalytic activity">
    <reaction evidence="1">
        <text>(7,8-dihydropterin-6-yl)methyl diphosphate + 4-aminobenzoate = 7,8-dihydropteroate + diphosphate</text>
        <dbReference type="Rhea" id="RHEA:19949"/>
        <dbReference type="ChEBI" id="CHEBI:17836"/>
        <dbReference type="ChEBI" id="CHEBI:17839"/>
        <dbReference type="ChEBI" id="CHEBI:33019"/>
        <dbReference type="ChEBI" id="CHEBI:72950"/>
        <dbReference type="EC" id="2.5.1.15"/>
    </reaction>
</comment>
<dbReference type="PATRIC" id="fig|161398.10.peg.1370"/>
<evidence type="ECO:0000256" key="12">
    <source>
        <dbReference type="ARBA" id="ARBA00030193"/>
    </source>
</evidence>
<dbReference type="CDD" id="cd00739">
    <property type="entry name" value="DHPS"/>
    <property type="match status" value="1"/>
</dbReference>
<dbReference type="Pfam" id="PF00809">
    <property type="entry name" value="Pterin_bind"/>
    <property type="match status" value="1"/>
</dbReference>
<evidence type="ECO:0000259" key="15">
    <source>
        <dbReference type="PROSITE" id="PS50972"/>
    </source>
</evidence>
<evidence type="ECO:0000256" key="5">
    <source>
        <dbReference type="ARBA" id="ARBA00011738"/>
    </source>
</evidence>
<evidence type="ECO:0000256" key="10">
    <source>
        <dbReference type="ARBA" id="ARBA00022842"/>
    </source>
</evidence>
<dbReference type="RefSeq" id="WP_058029556.1">
    <property type="nucleotide sequence ID" value="NZ_CP013187.1"/>
</dbReference>
<evidence type="ECO:0000313" key="17">
    <source>
        <dbReference type="Proteomes" id="UP000061457"/>
    </source>
</evidence>
<evidence type="ECO:0000256" key="1">
    <source>
        <dbReference type="ARBA" id="ARBA00000012"/>
    </source>
</evidence>
<dbReference type="GO" id="GO:0005829">
    <property type="term" value="C:cytosol"/>
    <property type="evidence" value="ECO:0007669"/>
    <property type="project" value="TreeGrafter"/>
</dbReference>
<dbReference type="PANTHER" id="PTHR20941:SF1">
    <property type="entry name" value="FOLIC ACID SYNTHESIS PROTEIN FOL1"/>
    <property type="match status" value="1"/>
</dbReference>
<evidence type="ECO:0000256" key="11">
    <source>
        <dbReference type="ARBA" id="ARBA00022909"/>
    </source>
</evidence>
<reference evidence="16 17" key="1">
    <citation type="submission" date="2015-11" db="EMBL/GenBank/DDBJ databases">
        <authorList>
            <person name="Zhang Y."/>
            <person name="Guo Z."/>
        </authorList>
    </citation>
    <scope>NUCLEOTIDE SEQUENCE [LARGE SCALE GENOMIC DNA]</scope>
    <source>
        <strain evidence="16 17">KCTC 12086</strain>
    </source>
</reference>
<dbReference type="OrthoDB" id="9811744at2"/>
<dbReference type="GO" id="GO:0004156">
    <property type="term" value="F:dihydropteroate synthase activity"/>
    <property type="evidence" value="ECO:0007669"/>
    <property type="project" value="UniProtKB-EC"/>
</dbReference>
<keyword evidence="10 14" id="KW-0460">Magnesium</keyword>
<dbReference type="InterPro" id="IPR006390">
    <property type="entry name" value="DHP_synth_dom"/>
</dbReference>
<evidence type="ECO:0000256" key="4">
    <source>
        <dbReference type="ARBA" id="ARBA00009503"/>
    </source>
</evidence>
<comment type="cofactor">
    <cofactor evidence="2 14">
        <name>Mg(2+)</name>
        <dbReference type="ChEBI" id="CHEBI:18420"/>
    </cofactor>
</comment>
<gene>
    <name evidence="16" type="ORF">PP2015_1345</name>
</gene>
<evidence type="ECO:0000256" key="7">
    <source>
        <dbReference type="ARBA" id="ARBA00016919"/>
    </source>
</evidence>
<dbReference type="GO" id="GO:0046654">
    <property type="term" value="P:tetrahydrofolate biosynthetic process"/>
    <property type="evidence" value="ECO:0007669"/>
    <property type="project" value="UniProtKB-UniPathway"/>
</dbReference>
<evidence type="ECO:0000256" key="8">
    <source>
        <dbReference type="ARBA" id="ARBA00022679"/>
    </source>
</evidence>
<evidence type="ECO:0000256" key="3">
    <source>
        <dbReference type="ARBA" id="ARBA00004763"/>
    </source>
</evidence>
<feature type="domain" description="Pterin-binding" evidence="15">
    <location>
        <begin position="17"/>
        <end position="270"/>
    </location>
</feature>
<dbReference type="GO" id="GO:0046656">
    <property type="term" value="P:folic acid biosynthetic process"/>
    <property type="evidence" value="ECO:0007669"/>
    <property type="project" value="UniProtKB-KW"/>
</dbReference>
<evidence type="ECO:0000256" key="9">
    <source>
        <dbReference type="ARBA" id="ARBA00022723"/>
    </source>
</evidence>
<keyword evidence="17" id="KW-1185">Reference proteome</keyword>